<evidence type="ECO:0000313" key="7">
    <source>
        <dbReference type="EMBL" id="GFZ97368.1"/>
    </source>
</evidence>
<dbReference type="PANTHER" id="PTHR18895:SF74">
    <property type="entry name" value="MTRF1L RELEASE FACTOR GLUTAMINE METHYLTRANSFERASE"/>
    <property type="match status" value="1"/>
</dbReference>
<feature type="domain" description="Release factor glutamine methyltransferase N-terminal" evidence="6">
    <location>
        <begin position="5"/>
        <end position="71"/>
    </location>
</feature>
<evidence type="ECO:0000256" key="4">
    <source>
        <dbReference type="HAMAP-Rule" id="MF_02126"/>
    </source>
</evidence>
<comment type="caution">
    <text evidence="7">The sequence shown here is derived from an EMBL/GenBank/DDBJ whole genome shotgun (WGS) entry which is preliminary data.</text>
</comment>
<feature type="binding site" evidence="4">
    <location>
        <begin position="184"/>
        <end position="187"/>
    </location>
    <ligand>
        <name>substrate</name>
    </ligand>
</feature>
<keyword evidence="3 4" id="KW-0949">S-adenosyl-L-methionine</keyword>
<dbReference type="PROSITE" id="PS00092">
    <property type="entry name" value="N6_MTASE"/>
    <property type="match status" value="1"/>
</dbReference>
<comment type="function">
    <text evidence="4">Methylates the class 1 translation termination release factors RF1/PrfA and RF2/PrfB on the glutamine residue of the universally conserved GGQ motif.</text>
</comment>
<feature type="binding site" evidence="4">
    <location>
        <position position="184"/>
    </location>
    <ligand>
        <name>S-adenosyl-L-methionine</name>
        <dbReference type="ChEBI" id="CHEBI:59789"/>
    </ligand>
</feature>
<feature type="domain" description="Methyltransferase" evidence="5">
    <location>
        <begin position="108"/>
        <end position="191"/>
    </location>
</feature>
<dbReference type="InterPro" id="IPR029063">
    <property type="entry name" value="SAM-dependent_MTases_sf"/>
</dbReference>
<evidence type="ECO:0000259" key="5">
    <source>
        <dbReference type="Pfam" id="PF13847"/>
    </source>
</evidence>
<dbReference type="Pfam" id="PF17827">
    <property type="entry name" value="PrmC_N"/>
    <property type="match status" value="1"/>
</dbReference>
<dbReference type="InterPro" id="IPR025714">
    <property type="entry name" value="Methyltranfer_dom"/>
</dbReference>
<dbReference type="InterPro" id="IPR002052">
    <property type="entry name" value="DNA_methylase_N6_adenine_CS"/>
</dbReference>
<dbReference type="Proteomes" id="UP000603317">
    <property type="component" value="Unassembled WGS sequence"/>
</dbReference>
<dbReference type="GO" id="GO:0032259">
    <property type="term" value="P:methylation"/>
    <property type="evidence" value="ECO:0007669"/>
    <property type="project" value="UniProtKB-KW"/>
</dbReference>
<evidence type="ECO:0000256" key="3">
    <source>
        <dbReference type="ARBA" id="ARBA00022691"/>
    </source>
</evidence>
<sequence length="276" mass="30074">MTVGEALRAAADHLSATSDSARLDAELLMAHALDCSRSDMLLRHQRDPAPVGFEALVDRRARHEPIAYITGEQEFYGRCFAVRPGVLIPRGDSETLVRAALESCSSLRRVLDLGTGSGALLLTLLSERPAAAGVGIDASSRAIETATENARALDLANDWRFERRSWLDHGWQDDLGRFDLVVCNPPYVEADALLDADVHDYEPGEALFAGPEGLDDYRVLIPKLPELLAENGVAIFEIGHQQAESVAQIASEAGFSSELRRDLAGRPRALILRPKP</sequence>
<reference evidence="8" key="1">
    <citation type="journal article" date="2019" name="Int. J. Syst. Evol. Microbiol.">
        <title>The Global Catalogue of Microorganisms (GCM) 10K type strain sequencing project: providing services to taxonomists for standard genome sequencing and annotation.</title>
        <authorList>
            <consortium name="The Broad Institute Genomics Platform"/>
            <consortium name="The Broad Institute Genome Sequencing Center for Infectious Disease"/>
            <person name="Wu L."/>
            <person name="Ma J."/>
        </authorList>
    </citation>
    <scope>NUCLEOTIDE SEQUENCE [LARGE SCALE GENOMIC DNA]</scope>
    <source>
        <strain evidence="8">CGMCC 1.15297</strain>
    </source>
</reference>
<dbReference type="Gene3D" id="3.40.50.150">
    <property type="entry name" value="Vaccinia Virus protein VP39"/>
    <property type="match status" value="1"/>
</dbReference>
<dbReference type="NCBIfam" id="TIGR00536">
    <property type="entry name" value="hemK_fam"/>
    <property type="match status" value="1"/>
</dbReference>
<dbReference type="RefSeq" id="WP_188640900.1">
    <property type="nucleotide sequence ID" value="NZ_BMID01000001.1"/>
</dbReference>
<keyword evidence="8" id="KW-1185">Reference proteome</keyword>
<dbReference type="PANTHER" id="PTHR18895">
    <property type="entry name" value="HEMK METHYLTRANSFERASE"/>
    <property type="match status" value="1"/>
</dbReference>
<dbReference type="InterPro" id="IPR040758">
    <property type="entry name" value="PrmC_N"/>
</dbReference>
<comment type="similarity">
    <text evidence="4">Belongs to the protein N5-glutamine methyltransferase family. PrmC subfamily.</text>
</comment>
<keyword evidence="1 4" id="KW-0489">Methyltransferase</keyword>
<evidence type="ECO:0000259" key="6">
    <source>
        <dbReference type="Pfam" id="PF17827"/>
    </source>
</evidence>
<dbReference type="NCBIfam" id="TIGR03534">
    <property type="entry name" value="RF_mod_PrmC"/>
    <property type="match status" value="1"/>
</dbReference>
<organism evidence="7 8">
    <name type="scientific">Blastomonas marina</name>
    <dbReference type="NCBI Taxonomy" id="1867408"/>
    <lineage>
        <taxon>Bacteria</taxon>
        <taxon>Pseudomonadati</taxon>
        <taxon>Pseudomonadota</taxon>
        <taxon>Alphaproteobacteria</taxon>
        <taxon>Sphingomonadales</taxon>
        <taxon>Sphingomonadaceae</taxon>
        <taxon>Blastomonas</taxon>
    </lineage>
</organism>
<feature type="binding site" evidence="4">
    <location>
        <position position="137"/>
    </location>
    <ligand>
        <name>S-adenosyl-L-methionine</name>
        <dbReference type="ChEBI" id="CHEBI:59789"/>
    </ligand>
</feature>
<dbReference type="InterPro" id="IPR019874">
    <property type="entry name" value="RF_methyltr_PrmC"/>
</dbReference>
<evidence type="ECO:0000256" key="2">
    <source>
        <dbReference type="ARBA" id="ARBA00022679"/>
    </source>
</evidence>
<dbReference type="InterPro" id="IPR050320">
    <property type="entry name" value="N5-glutamine_MTase"/>
</dbReference>
<name>A0ABQ1F2J5_9SPHN</name>
<gene>
    <name evidence="4 7" type="primary">prmC</name>
    <name evidence="7" type="ORF">GCM10010923_01640</name>
</gene>
<feature type="binding site" evidence="4">
    <location>
        <begin position="114"/>
        <end position="118"/>
    </location>
    <ligand>
        <name>S-adenosyl-L-methionine</name>
        <dbReference type="ChEBI" id="CHEBI:59789"/>
    </ligand>
</feature>
<dbReference type="CDD" id="cd02440">
    <property type="entry name" value="AdoMet_MTases"/>
    <property type="match status" value="1"/>
</dbReference>
<feature type="binding site" evidence="4">
    <location>
        <position position="166"/>
    </location>
    <ligand>
        <name>S-adenosyl-L-methionine</name>
        <dbReference type="ChEBI" id="CHEBI:59789"/>
    </ligand>
</feature>
<protein>
    <recommendedName>
        <fullName evidence="4">Release factor glutamine methyltransferase</fullName>
        <shortName evidence="4">RF MTase</shortName>
        <ecNumber evidence="4">2.1.1.297</ecNumber>
    </recommendedName>
    <alternativeName>
        <fullName evidence="4">N5-glutamine methyltransferase PrmC</fullName>
    </alternativeName>
    <alternativeName>
        <fullName evidence="4">Protein-(glutamine-N5) MTase PrmC</fullName>
    </alternativeName>
    <alternativeName>
        <fullName evidence="4">Protein-glutamine N-methyltransferase PrmC</fullName>
    </alternativeName>
</protein>
<dbReference type="SUPFAM" id="SSF53335">
    <property type="entry name" value="S-adenosyl-L-methionine-dependent methyltransferases"/>
    <property type="match status" value="1"/>
</dbReference>
<dbReference type="EC" id="2.1.1.297" evidence="4"/>
<evidence type="ECO:0000256" key="1">
    <source>
        <dbReference type="ARBA" id="ARBA00022603"/>
    </source>
</evidence>
<dbReference type="GO" id="GO:0008168">
    <property type="term" value="F:methyltransferase activity"/>
    <property type="evidence" value="ECO:0007669"/>
    <property type="project" value="UniProtKB-KW"/>
</dbReference>
<comment type="catalytic activity">
    <reaction evidence="4">
        <text>L-glutaminyl-[peptide chain release factor] + S-adenosyl-L-methionine = N(5)-methyl-L-glutaminyl-[peptide chain release factor] + S-adenosyl-L-homocysteine + H(+)</text>
        <dbReference type="Rhea" id="RHEA:42896"/>
        <dbReference type="Rhea" id="RHEA-COMP:10271"/>
        <dbReference type="Rhea" id="RHEA-COMP:10272"/>
        <dbReference type="ChEBI" id="CHEBI:15378"/>
        <dbReference type="ChEBI" id="CHEBI:30011"/>
        <dbReference type="ChEBI" id="CHEBI:57856"/>
        <dbReference type="ChEBI" id="CHEBI:59789"/>
        <dbReference type="ChEBI" id="CHEBI:61891"/>
        <dbReference type="EC" id="2.1.1.297"/>
    </reaction>
</comment>
<dbReference type="EMBL" id="BMID01000001">
    <property type="protein sequence ID" value="GFZ97368.1"/>
    <property type="molecule type" value="Genomic_DNA"/>
</dbReference>
<dbReference type="InterPro" id="IPR004556">
    <property type="entry name" value="HemK-like"/>
</dbReference>
<dbReference type="Gene3D" id="1.10.8.10">
    <property type="entry name" value="DNA helicase RuvA subunit, C-terminal domain"/>
    <property type="match status" value="1"/>
</dbReference>
<evidence type="ECO:0000313" key="8">
    <source>
        <dbReference type="Proteomes" id="UP000603317"/>
    </source>
</evidence>
<proteinExistence type="inferred from homology"/>
<accession>A0ABQ1F2J5</accession>
<keyword evidence="2 4" id="KW-0808">Transferase</keyword>
<dbReference type="Pfam" id="PF13847">
    <property type="entry name" value="Methyltransf_31"/>
    <property type="match status" value="1"/>
</dbReference>
<dbReference type="HAMAP" id="MF_02126">
    <property type="entry name" value="RF_methyltr_PrmC"/>
    <property type="match status" value="1"/>
</dbReference>